<feature type="transmembrane region" description="Helical" evidence="1">
    <location>
        <begin position="77"/>
        <end position="96"/>
    </location>
</feature>
<dbReference type="PANTHER" id="PTHR31672:SF13">
    <property type="entry name" value="F-BOX PROTEIN CPR30-LIKE"/>
    <property type="match status" value="1"/>
</dbReference>
<name>A0A2P5EHI0_TREOI</name>
<dbReference type="SMART" id="SM00256">
    <property type="entry name" value="FBOX"/>
    <property type="match status" value="1"/>
</dbReference>
<dbReference type="PROSITE" id="PS50181">
    <property type="entry name" value="FBOX"/>
    <property type="match status" value="1"/>
</dbReference>
<dbReference type="Pfam" id="PF00646">
    <property type="entry name" value="F-box"/>
    <property type="match status" value="1"/>
</dbReference>
<evidence type="ECO:0000259" key="2">
    <source>
        <dbReference type="PROSITE" id="PS50181"/>
    </source>
</evidence>
<dbReference type="OrthoDB" id="591557at2759"/>
<dbReference type="SUPFAM" id="SSF81383">
    <property type="entry name" value="F-box domain"/>
    <property type="match status" value="1"/>
</dbReference>
<organism evidence="3 4">
    <name type="scientific">Trema orientale</name>
    <name type="common">Charcoal tree</name>
    <name type="synonym">Celtis orientalis</name>
    <dbReference type="NCBI Taxonomy" id="63057"/>
    <lineage>
        <taxon>Eukaryota</taxon>
        <taxon>Viridiplantae</taxon>
        <taxon>Streptophyta</taxon>
        <taxon>Embryophyta</taxon>
        <taxon>Tracheophyta</taxon>
        <taxon>Spermatophyta</taxon>
        <taxon>Magnoliopsida</taxon>
        <taxon>eudicotyledons</taxon>
        <taxon>Gunneridae</taxon>
        <taxon>Pentapetalae</taxon>
        <taxon>rosids</taxon>
        <taxon>fabids</taxon>
        <taxon>Rosales</taxon>
        <taxon>Cannabaceae</taxon>
        <taxon>Trema</taxon>
    </lineage>
</organism>
<dbReference type="EMBL" id="JXTC01000154">
    <property type="protein sequence ID" value="PON85008.1"/>
    <property type="molecule type" value="Genomic_DNA"/>
</dbReference>
<dbReference type="Gene3D" id="1.20.1280.50">
    <property type="match status" value="1"/>
</dbReference>
<dbReference type="PANTHER" id="PTHR31672">
    <property type="entry name" value="BNACNNG10540D PROTEIN"/>
    <property type="match status" value="1"/>
</dbReference>
<keyword evidence="1" id="KW-0812">Transmembrane</keyword>
<proteinExistence type="predicted"/>
<accession>A0A2P5EHI0</accession>
<protein>
    <submittedName>
        <fullName evidence="3">F-box domain containing protein</fullName>
    </submittedName>
</protein>
<keyword evidence="1" id="KW-1133">Transmembrane helix</keyword>
<dbReference type="InterPro" id="IPR050796">
    <property type="entry name" value="SCF_F-box_component"/>
</dbReference>
<dbReference type="InParanoid" id="A0A2P5EHI0"/>
<reference evidence="4" key="1">
    <citation type="submission" date="2016-06" db="EMBL/GenBank/DDBJ databases">
        <title>Parallel loss of symbiosis genes in relatives of nitrogen-fixing non-legume Parasponia.</title>
        <authorList>
            <person name="Van Velzen R."/>
            <person name="Holmer R."/>
            <person name="Bu F."/>
            <person name="Rutten L."/>
            <person name="Van Zeijl A."/>
            <person name="Liu W."/>
            <person name="Santuari L."/>
            <person name="Cao Q."/>
            <person name="Sharma T."/>
            <person name="Shen D."/>
            <person name="Roswanjaya Y."/>
            <person name="Wardhani T."/>
            <person name="Kalhor M.S."/>
            <person name="Jansen J."/>
            <person name="Van den Hoogen J."/>
            <person name="Gungor B."/>
            <person name="Hartog M."/>
            <person name="Hontelez J."/>
            <person name="Verver J."/>
            <person name="Yang W.-C."/>
            <person name="Schijlen E."/>
            <person name="Repin R."/>
            <person name="Schilthuizen M."/>
            <person name="Schranz E."/>
            <person name="Heidstra R."/>
            <person name="Miyata K."/>
            <person name="Fedorova E."/>
            <person name="Kohlen W."/>
            <person name="Bisseling T."/>
            <person name="Smit S."/>
            <person name="Geurts R."/>
        </authorList>
    </citation>
    <scope>NUCLEOTIDE SEQUENCE [LARGE SCALE GENOMIC DNA]</scope>
    <source>
        <strain evidence="4">cv. RG33-2</strain>
    </source>
</reference>
<comment type="caution">
    <text evidence="3">The sequence shown here is derived from an EMBL/GenBank/DDBJ whole genome shotgun (WGS) entry which is preliminary data.</text>
</comment>
<sequence>MATKISRRRIMATEIKSGSDEVVKIPDLNEDVVIIILSKLPVKSLMRFKCVCKSWYSLISSPILVAMHFNDRNRHKNYLAFVGGGRIITSLSIPFLSYHTMQISSSLSQQFDDAHFIGLCNGLLCVVVNELTFCIINPATKESKVLKEPNMPFESPSYGFAFDSKANDYKLVRATIQKTEVLTLKSNSWRSILMTDHSIRVMQEVRTLVDLWSNAVMKNTLHWIGLRSRVKTKVIVAFDLVHEEFREIKIPDQPNSSDLLSTVRHHCFVFQDCLSITISYGLHPDRKIEVWVMKEYGVEGSWTKQYCFSTSTHDLSVQKIFSFIRLGTNGDWPFRSSNDPLTLSSAFSTKESFFDNIKLHPDLGGRTINYTETLVPIDRKEEDQYLFGW</sequence>
<dbReference type="STRING" id="63057.A0A2P5EHI0"/>
<evidence type="ECO:0000256" key="1">
    <source>
        <dbReference type="SAM" id="Phobius"/>
    </source>
</evidence>
<dbReference type="CDD" id="cd22157">
    <property type="entry name" value="F-box_AtFBW1-like"/>
    <property type="match status" value="1"/>
</dbReference>
<dbReference type="InterPro" id="IPR001810">
    <property type="entry name" value="F-box_dom"/>
</dbReference>
<dbReference type="AlphaFoldDB" id="A0A2P5EHI0"/>
<gene>
    <name evidence="3" type="ORF">TorRG33x02_192600</name>
</gene>
<feature type="domain" description="F-box" evidence="2">
    <location>
        <begin position="22"/>
        <end position="72"/>
    </location>
</feature>
<dbReference type="InterPro" id="IPR036047">
    <property type="entry name" value="F-box-like_dom_sf"/>
</dbReference>
<dbReference type="InterPro" id="IPR013187">
    <property type="entry name" value="F-box-assoc_dom_typ3"/>
</dbReference>
<evidence type="ECO:0000313" key="4">
    <source>
        <dbReference type="Proteomes" id="UP000237000"/>
    </source>
</evidence>
<keyword evidence="4" id="KW-1185">Reference proteome</keyword>
<dbReference type="Proteomes" id="UP000237000">
    <property type="component" value="Unassembled WGS sequence"/>
</dbReference>
<keyword evidence="1" id="KW-0472">Membrane</keyword>
<evidence type="ECO:0000313" key="3">
    <source>
        <dbReference type="EMBL" id="PON85008.1"/>
    </source>
</evidence>
<dbReference type="InterPro" id="IPR017451">
    <property type="entry name" value="F-box-assoc_interact_dom"/>
</dbReference>
<feature type="transmembrane region" description="Helical" evidence="1">
    <location>
        <begin position="116"/>
        <end position="136"/>
    </location>
</feature>
<dbReference type="NCBIfam" id="TIGR01640">
    <property type="entry name" value="F_box_assoc_1"/>
    <property type="match status" value="1"/>
</dbReference>
<dbReference type="Pfam" id="PF08268">
    <property type="entry name" value="FBA_3"/>
    <property type="match status" value="1"/>
</dbReference>